<feature type="region of interest" description="Disordered" evidence="1">
    <location>
        <begin position="377"/>
        <end position="402"/>
    </location>
</feature>
<dbReference type="Proteomes" id="UP001552427">
    <property type="component" value="Unassembled WGS sequence"/>
</dbReference>
<proteinExistence type="predicted"/>
<gene>
    <name evidence="3" type="ORF">AB0K40_43355</name>
</gene>
<evidence type="ECO:0000313" key="4">
    <source>
        <dbReference type="Proteomes" id="UP001552427"/>
    </source>
</evidence>
<evidence type="ECO:0000313" key="3">
    <source>
        <dbReference type="EMBL" id="MEV4292388.1"/>
    </source>
</evidence>
<comment type="caution">
    <text evidence="3">The sequence shown here is derived from an EMBL/GenBank/DDBJ whole genome shotgun (WGS) entry which is preliminary data.</text>
</comment>
<dbReference type="EMBL" id="JBFARM010000018">
    <property type="protein sequence ID" value="MEV4292388.1"/>
    <property type="molecule type" value="Genomic_DNA"/>
</dbReference>
<organism evidence="3 4">
    <name type="scientific">Nonomuraea bangladeshensis</name>
    <dbReference type="NCBI Taxonomy" id="404385"/>
    <lineage>
        <taxon>Bacteria</taxon>
        <taxon>Bacillati</taxon>
        <taxon>Actinomycetota</taxon>
        <taxon>Actinomycetes</taxon>
        <taxon>Streptosporangiales</taxon>
        <taxon>Streptosporangiaceae</taxon>
        <taxon>Nonomuraea</taxon>
    </lineage>
</organism>
<keyword evidence="4" id="KW-1185">Reference proteome</keyword>
<accession>A0ABV3HIK7</accession>
<feature type="domain" description="Deoxyribonuclease NucA/NucB" evidence="2">
    <location>
        <begin position="294"/>
        <end position="365"/>
    </location>
</feature>
<dbReference type="RefSeq" id="WP_364462395.1">
    <property type="nucleotide sequence ID" value="NZ_JBFARM010000018.1"/>
</dbReference>
<dbReference type="InterPro" id="IPR029476">
    <property type="entry name" value="DNase_NucA_NucB"/>
</dbReference>
<protein>
    <recommendedName>
        <fullName evidence="2">Deoxyribonuclease NucA/NucB domain-containing protein</fullName>
    </recommendedName>
</protein>
<name>A0ABV3HIK7_9ACTN</name>
<sequence length="402" mass="44429">MDEYEYRRVADEEDCRQKARAKGYNQLGSYGNTYNFCMVSWVNGKVEDKGTKAVVASWAARVTIVVHTYVGFQGAQVTAARGYSAAKSRDIKARIVVDQVNCVGLPENCNPRVYLNLNSGGQCTSDHSQGEMKALRSWNNTRTDITVKSDPIPGSGGPAKTTQCAFWPIVQSPDSDDKANKVMTVTPQYFRCDSSTRIMYYNSGCVLWNPRPVWVLDGNDSTVEKTAEHINTALTNPQATQPLTPGKTKVFPGSYKAPTSNPMCTTDQPFECLTRTTDKTVKTGLIDLNRDAARAACRVVNGGKRWRKPNSCDEYPFASTYQGVSKAGINYSVSLHDIDDNCTAGRRLGGFYAYNRVLDRDAFWVWAVKKGEAVPPGLEEDARQVPIPLPPCDDQPDEEPTL</sequence>
<reference evidence="3 4" key="1">
    <citation type="submission" date="2024-06" db="EMBL/GenBank/DDBJ databases">
        <title>The Natural Products Discovery Center: Release of the First 8490 Sequenced Strains for Exploring Actinobacteria Biosynthetic Diversity.</title>
        <authorList>
            <person name="Kalkreuter E."/>
            <person name="Kautsar S.A."/>
            <person name="Yang D."/>
            <person name="Bader C.D."/>
            <person name="Teijaro C.N."/>
            <person name="Fluegel L."/>
            <person name="Davis C.M."/>
            <person name="Simpson J.R."/>
            <person name="Lauterbach L."/>
            <person name="Steele A.D."/>
            <person name="Gui C."/>
            <person name="Meng S."/>
            <person name="Li G."/>
            <person name="Viehrig K."/>
            <person name="Ye F."/>
            <person name="Su P."/>
            <person name="Kiefer A.F."/>
            <person name="Nichols A."/>
            <person name="Cepeda A.J."/>
            <person name="Yan W."/>
            <person name="Fan B."/>
            <person name="Jiang Y."/>
            <person name="Adhikari A."/>
            <person name="Zheng C.-J."/>
            <person name="Schuster L."/>
            <person name="Cowan T.M."/>
            <person name="Smanski M.J."/>
            <person name="Chevrette M.G."/>
            <person name="De Carvalho L.P.S."/>
            <person name="Shen B."/>
        </authorList>
    </citation>
    <scope>NUCLEOTIDE SEQUENCE [LARGE SCALE GENOMIC DNA]</scope>
    <source>
        <strain evidence="3 4">NPDC049574</strain>
    </source>
</reference>
<evidence type="ECO:0000259" key="2">
    <source>
        <dbReference type="Pfam" id="PF14040"/>
    </source>
</evidence>
<evidence type="ECO:0000256" key="1">
    <source>
        <dbReference type="SAM" id="MobiDB-lite"/>
    </source>
</evidence>
<dbReference type="Pfam" id="PF14040">
    <property type="entry name" value="DNase_NucA_NucB"/>
    <property type="match status" value="1"/>
</dbReference>